<keyword evidence="2" id="KW-1185">Reference proteome</keyword>
<reference evidence="1" key="1">
    <citation type="journal article" date="2019" name="bioRxiv">
        <title>The Genome of the Zebra Mussel, Dreissena polymorpha: A Resource for Invasive Species Research.</title>
        <authorList>
            <person name="McCartney M.A."/>
            <person name="Auch B."/>
            <person name="Kono T."/>
            <person name="Mallez S."/>
            <person name="Zhang Y."/>
            <person name="Obille A."/>
            <person name="Becker A."/>
            <person name="Abrahante J.E."/>
            <person name="Garbe J."/>
            <person name="Badalamenti J.P."/>
            <person name="Herman A."/>
            <person name="Mangelson H."/>
            <person name="Liachko I."/>
            <person name="Sullivan S."/>
            <person name="Sone E.D."/>
            <person name="Koren S."/>
            <person name="Silverstein K.A.T."/>
            <person name="Beckman K.B."/>
            <person name="Gohl D.M."/>
        </authorList>
    </citation>
    <scope>NUCLEOTIDE SEQUENCE</scope>
    <source>
        <strain evidence="1">Duluth1</strain>
        <tissue evidence="1">Whole animal</tissue>
    </source>
</reference>
<comment type="caution">
    <text evidence="1">The sequence shown here is derived from an EMBL/GenBank/DDBJ whole genome shotgun (WGS) entry which is preliminary data.</text>
</comment>
<gene>
    <name evidence="1" type="ORF">DPMN_143495</name>
</gene>
<evidence type="ECO:0000313" key="2">
    <source>
        <dbReference type="Proteomes" id="UP000828390"/>
    </source>
</evidence>
<accession>A0A9D4GGB5</accession>
<organism evidence="1 2">
    <name type="scientific">Dreissena polymorpha</name>
    <name type="common">Zebra mussel</name>
    <name type="synonym">Mytilus polymorpha</name>
    <dbReference type="NCBI Taxonomy" id="45954"/>
    <lineage>
        <taxon>Eukaryota</taxon>
        <taxon>Metazoa</taxon>
        <taxon>Spiralia</taxon>
        <taxon>Lophotrochozoa</taxon>
        <taxon>Mollusca</taxon>
        <taxon>Bivalvia</taxon>
        <taxon>Autobranchia</taxon>
        <taxon>Heteroconchia</taxon>
        <taxon>Euheterodonta</taxon>
        <taxon>Imparidentia</taxon>
        <taxon>Neoheterodontei</taxon>
        <taxon>Myida</taxon>
        <taxon>Dreissenoidea</taxon>
        <taxon>Dreissenidae</taxon>
        <taxon>Dreissena</taxon>
    </lineage>
</organism>
<dbReference type="EMBL" id="JAIWYP010000006">
    <property type="protein sequence ID" value="KAH3814976.1"/>
    <property type="molecule type" value="Genomic_DNA"/>
</dbReference>
<protein>
    <submittedName>
        <fullName evidence="1">Uncharacterized protein</fullName>
    </submittedName>
</protein>
<name>A0A9D4GGB5_DREPO</name>
<sequence>MEQNTKLFMEHREKLFQENEKLQGDLSILSRSLTAAESSHGEDLQKLQVVCELYSKVYTNMWPSAFKQGKLIWNGTSDHMIIKAIQGVLEDVFQLANEECERQWKELERALKMQSKNELYPDHKDAIRRLRWATVQFVVDRVLQMWHKIRADSAFCRRVCTYWLSDESARTTYCNHEKRPAWH</sequence>
<reference evidence="1" key="2">
    <citation type="submission" date="2020-11" db="EMBL/GenBank/DDBJ databases">
        <authorList>
            <person name="McCartney M.A."/>
            <person name="Auch B."/>
            <person name="Kono T."/>
            <person name="Mallez S."/>
            <person name="Becker A."/>
            <person name="Gohl D.M."/>
            <person name="Silverstein K.A.T."/>
            <person name="Koren S."/>
            <person name="Bechman K.B."/>
            <person name="Herman A."/>
            <person name="Abrahante J.E."/>
            <person name="Garbe J."/>
        </authorList>
    </citation>
    <scope>NUCLEOTIDE SEQUENCE</scope>
    <source>
        <strain evidence="1">Duluth1</strain>
        <tissue evidence="1">Whole animal</tissue>
    </source>
</reference>
<proteinExistence type="predicted"/>
<dbReference type="AlphaFoldDB" id="A0A9D4GGB5"/>
<dbReference type="Proteomes" id="UP000828390">
    <property type="component" value="Unassembled WGS sequence"/>
</dbReference>
<evidence type="ECO:0000313" key="1">
    <source>
        <dbReference type="EMBL" id="KAH3814976.1"/>
    </source>
</evidence>